<dbReference type="InterPro" id="IPR028154">
    <property type="entry name" value="AMP-dep_Lig_C"/>
</dbReference>
<keyword evidence="3 9" id="KW-0547">Nucleotide-binding</keyword>
<comment type="subunit">
    <text evidence="1">Monomer.</text>
</comment>
<dbReference type="InterPro" id="IPR042099">
    <property type="entry name" value="ANL_N_sf"/>
</dbReference>
<dbReference type="PANTHER" id="PTHR43845:SF1">
    <property type="entry name" value="BLR5969 PROTEIN"/>
    <property type="match status" value="1"/>
</dbReference>
<dbReference type="Gene3D" id="3.40.50.12780">
    <property type="entry name" value="N-terminal domain of ligase-like"/>
    <property type="match status" value="1"/>
</dbReference>
<keyword evidence="2 9" id="KW-0436">Ligase</keyword>
<evidence type="ECO:0000256" key="4">
    <source>
        <dbReference type="ARBA" id="ARBA00060591"/>
    </source>
</evidence>
<dbReference type="EC" id="6.2.1.30" evidence="6 9"/>
<dbReference type="UniPathway" id="UPA00930"/>
<feature type="domain" description="AMP-dependent ligase C-terminal" evidence="11">
    <location>
        <begin position="334"/>
        <end position="437"/>
    </location>
</feature>
<name>A0A235B529_9BACL</name>
<evidence type="ECO:0000256" key="1">
    <source>
        <dbReference type="ARBA" id="ARBA00011245"/>
    </source>
</evidence>
<dbReference type="AlphaFoldDB" id="A0A235B529"/>
<dbReference type="PANTHER" id="PTHR43845">
    <property type="entry name" value="BLR5969 PROTEIN"/>
    <property type="match status" value="1"/>
</dbReference>
<evidence type="ECO:0000256" key="7">
    <source>
        <dbReference type="ARBA" id="ARBA00068695"/>
    </source>
</evidence>
<feature type="domain" description="AMP-dependent synthetase/ligase" evidence="10">
    <location>
        <begin position="80"/>
        <end position="284"/>
    </location>
</feature>
<evidence type="ECO:0000256" key="3">
    <source>
        <dbReference type="ARBA" id="ARBA00022741"/>
    </source>
</evidence>
<organism evidence="12 13">
    <name type="scientific">Paludifilum halophilum</name>
    <dbReference type="NCBI Taxonomy" id="1642702"/>
    <lineage>
        <taxon>Bacteria</taxon>
        <taxon>Bacillati</taxon>
        <taxon>Bacillota</taxon>
        <taxon>Bacilli</taxon>
        <taxon>Bacillales</taxon>
        <taxon>Thermoactinomycetaceae</taxon>
        <taxon>Paludifilum</taxon>
    </lineage>
</organism>
<evidence type="ECO:0000256" key="5">
    <source>
        <dbReference type="ARBA" id="ARBA00061566"/>
    </source>
</evidence>
<evidence type="ECO:0000259" key="10">
    <source>
        <dbReference type="Pfam" id="PF00501"/>
    </source>
</evidence>
<dbReference type="GO" id="GO:0047475">
    <property type="term" value="F:phenylacetate-CoA ligase activity"/>
    <property type="evidence" value="ECO:0007669"/>
    <property type="project" value="UniProtKB-EC"/>
</dbReference>
<dbReference type="SUPFAM" id="SSF56801">
    <property type="entry name" value="Acetyl-CoA synthetase-like"/>
    <property type="match status" value="1"/>
</dbReference>
<evidence type="ECO:0000256" key="8">
    <source>
        <dbReference type="ARBA" id="ARBA00075111"/>
    </source>
</evidence>
<dbReference type="PIRSF" id="PIRSF006444">
    <property type="entry name" value="PaaK"/>
    <property type="match status" value="1"/>
</dbReference>
<proteinExistence type="inferred from homology"/>
<sequence length="445" mass="49543">MFQRELETLAREELKRLQGVRLAETVERVYRRVPFYRRRLEESGIQPNRIRSVEDVKRLPFTRKGDLWENYPFGLFAVNREEVVRIHGSSGTKGKPTVVGYTKRDIDHWADLCARAIATAGGRPGDLFHNAYGYGLFTGGLGMHYGGERLGMTTVPVSGGNRSRQVALIRDFHPRGIAGTPSFILSLGETFAAAGENPRDTRLEYGIFGAEPWSEGMRETLEDTWGIDAVDIYGLSEVIGPGVAIECREAKDGLHIAEDHFLAEVIDPDTGENLPDGEFGELVFTSLTKEAFPVLRYRTGDIAALNRECCRCGRTHARMSRIKGRLDDMLIIRGVNVFPSELESVMLGVEEAAPHYRLVVTRQGHLDRLTVEVEAAEALVRRLGGTFDPGDPRCGEVCNRLRVLLKEALGVNAEVILRAPESLPRSEGKAVRVLDRRKSDASPLF</sequence>
<comment type="similarity">
    <text evidence="5 9">Belongs to the phenylacetyl-CoA ligase family.</text>
</comment>
<gene>
    <name evidence="12" type="ORF">CHM34_11730</name>
</gene>
<dbReference type="GO" id="GO:0000166">
    <property type="term" value="F:nucleotide binding"/>
    <property type="evidence" value="ECO:0007669"/>
    <property type="project" value="UniProtKB-KW"/>
</dbReference>
<dbReference type="GO" id="GO:0010124">
    <property type="term" value="P:phenylacetate catabolic process"/>
    <property type="evidence" value="ECO:0007669"/>
    <property type="project" value="UniProtKB-UniRule"/>
</dbReference>
<evidence type="ECO:0000313" key="13">
    <source>
        <dbReference type="Proteomes" id="UP000215459"/>
    </source>
</evidence>
<comment type="function">
    <text evidence="9">Catalyzes the activation of phenylacetic acid (PA) to phenylacetyl-CoA (PA-CoA).</text>
</comment>
<evidence type="ECO:0000259" key="11">
    <source>
        <dbReference type="Pfam" id="PF14535"/>
    </source>
</evidence>
<evidence type="ECO:0000256" key="6">
    <source>
        <dbReference type="ARBA" id="ARBA00066629"/>
    </source>
</evidence>
<dbReference type="Gene3D" id="3.30.300.30">
    <property type="match status" value="1"/>
</dbReference>
<comment type="catalytic activity">
    <reaction evidence="9">
        <text>2-phenylacetate + ATP + CoA = phenylacetyl-CoA + AMP + diphosphate</text>
        <dbReference type="Rhea" id="RHEA:20956"/>
        <dbReference type="ChEBI" id="CHEBI:18401"/>
        <dbReference type="ChEBI" id="CHEBI:30616"/>
        <dbReference type="ChEBI" id="CHEBI:33019"/>
        <dbReference type="ChEBI" id="CHEBI:57287"/>
        <dbReference type="ChEBI" id="CHEBI:57390"/>
        <dbReference type="ChEBI" id="CHEBI:456215"/>
        <dbReference type="EC" id="6.2.1.30"/>
    </reaction>
</comment>
<dbReference type="EMBL" id="NOWF01000007">
    <property type="protein sequence ID" value="OYD07069.1"/>
    <property type="molecule type" value="Genomic_DNA"/>
</dbReference>
<dbReference type="Pfam" id="PF00501">
    <property type="entry name" value="AMP-binding"/>
    <property type="match status" value="1"/>
</dbReference>
<comment type="caution">
    <text evidence="12">The sequence shown here is derived from an EMBL/GenBank/DDBJ whole genome shotgun (WGS) entry which is preliminary data.</text>
</comment>
<evidence type="ECO:0000256" key="2">
    <source>
        <dbReference type="ARBA" id="ARBA00022598"/>
    </source>
</evidence>
<reference evidence="12 13" key="1">
    <citation type="submission" date="2017-07" db="EMBL/GenBank/DDBJ databases">
        <title>The genome sequence of Paludifilum halophilum highlights mechanisms for microbial adaptation to high salt environemnts.</title>
        <authorList>
            <person name="Belbahri L."/>
        </authorList>
    </citation>
    <scope>NUCLEOTIDE SEQUENCE [LARGE SCALE GENOMIC DNA]</scope>
    <source>
        <strain evidence="12 13">DSM 102817</strain>
    </source>
</reference>
<dbReference type="Pfam" id="PF14535">
    <property type="entry name" value="AMP-binding_C_2"/>
    <property type="match status" value="1"/>
</dbReference>
<dbReference type="CDD" id="cd05913">
    <property type="entry name" value="PaaK"/>
    <property type="match status" value="1"/>
</dbReference>
<dbReference type="OrthoDB" id="580775at2"/>
<accession>A0A235B529</accession>
<dbReference type="InterPro" id="IPR011880">
    <property type="entry name" value="PA_CoA_ligase"/>
</dbReference>
<comment type="pathway">
    <text evidence="4 9">Aromatic compound metabolism; phenylacetate degradation.</text>
</comment>
<keyword evidence="13" id="KW-1185">Reference proteome</keyword>
<evidence type="ECO:0000256" key="9">
    <source>
        <dbReference type="PIRNR" id="PIRNR006444"/>
    </source>
</evidence>
<dbReference type="InterPro" id="IPR045851">
    <property type="entry name" value="AMP-bd_C_sf"/>
</dbReference>
<dbReference type="Proteomes" id="UP000215459">
    <property type="component" value="Unassembled WGS sequence"/>
</dbReference>
<dbReference type="RefSeq" id="WP_094264812.1">
    <property type="nucleotide sequence ID" value="NZ_NOWF01000007.1"/>
</dbReference>
<protein>
    <recommendedName>
        <fullName evidence="7 9">Phenylacetate-coenzyme A ligase</fullName>
        <ecNumber evidence="6 9">6.2.1.30</ecNumber>
    </recommendedName>
    <alternativeName>
        <fullName evidence="8 9">Phenylacetyl-CoA ligase</fullName>
    </alternativeName>
</protein>
<evidence type="ECO:0000313" key="12">
    <source>
        <dbReference type="EMBL" id="OYD07069.1"/>
    </source>
</evidence>
<dbReference type="InterPro" id="IPR000873">
    <property type="entry name" value="AMP-dep_synth/lig_dom"/>
</dbReference>
<dbReference type="FunFam" id="3.40.50.12780:FF:000016">
    <property type="entry name" value="Phenylacetate-coenzyme A ligase"/>
    <property type="match status" value="1"/>
</dbReference>